<name>A0A9D1GPH8_9BACT</name>
<dbReference type="EMBL" id="DVLC01000121">
    <property type="protein sequence ID" value="HIT47509.1"/>
    <property type="molecule type" value="Genomic_DNA"/>
</dbReference>
<dbReference type="AlphaFoldDB" id="A0A9D1GPH8"/>
<reference evidence="2" key="1">
    <citation type="submission" date="2020-10" db="EMBL/GenBank/DDBJ databases">
        <authorList>
            <person name="Gilroy R."/>
        </authorList>
    </citation>
    <scope>NUCLEOTIDE SEQUENCE</scope>
    <source>
        <strain evidence="2">ChiHecec2B26-709</strain>
    </source>
</reference>
<comment type="caution">
    <text evidence="2">The sequence shown here is derived from an EMBL/GenBank/DDBJ whole genome shotgun (WGS) entry which is preliminary data.</text>
</comment>
<evidence type="ECO:0000313" key="2">
    <source>
        <dbReference type="EMBL" id="HIT47509.1"/>
    </source>
</evidence>
<organism evidence="2 3">
    <name type="scientific">Candidatus Cryptobacteroides merdipullorum</name>
    <dbReference type="NCBI Taxonomy" id="2840771"/>
    <lineage>
        <taxon>Bacteria</taxon>
        <taxon>Pseudomonadati</taxon>
        <taxon>Bacteroidota</taxon>
        <taxon>Bacteroidia</taxon>
        <taxon>Bacteroidales</taxon>
        <taxon>Candidatus Cryptobacteroides</taxon>
    </lineage>
</organism>
<evidence type="ECO:0000256" key="1">
    <source>
        <dbReference type="SAM" id="MobiDB-lite"/>
    </source>
</evidence>
<accession>A0A9D1GPH8</accession>
<dbReference type="Proteomes" id="UP000886881">
    <property type="component" value="Unassembled WGS sequence"/>
</dbReference>
<reference evidence="2" key="2">
    <citation type="journal article" date="2021" name="PeerJ">
        <title>Extensive microbial diversity within the chicken gut microbiome revealed by metagenomics and culture.</title>
        <authorList>
            <person name="Gilroy R."/>
            <person name="Ravi A."/>
            <person name="Getino M."/>
            <person name="Pursley I."/>
            <person name="Horton D.L."/>
            <person name="Alikhan N.F."/>
            <person name="Baker D."/>
            <person name="Gharbi K."/>
            <person name="Hall N."/>
            <person name="Watson M."/>
            <person name="Adriaenssens E.M."/>
            <person name="Foster-Nyarko E."/>
            <person name="Jarju S."/>
            <person name="Secka A."/>
            <person name="Antonio M."/>
            <person name="Oren A."/>
            <person name="Chaudhuri R.R."/>
            <person name="La Ragione R."/>
            <person name="Hildebrand F."/>
            <person name="Pallen M.J."/>
        </authorList>
    </citation>
    <scope>NUCLEOTIDE SEQUENCE</scope>
    <source>
        <strain evidence="2">ChiHecec2B26-709</strain>
    </source>
</reference>
<protein>
    <submittedName>
        <fullName evidence="2">Uncharacterized protein</fullName>
    </submittedName>
</protein>
<feature type="compositionally biased region" description="Acidic residues" evidence="1">
    <location>
        <begin position="155"/>
        <end position="187"/>
    </location>
</feature>
<evidence type="ECO:0000313" key="3">
    <source>
        <dbReference type="Proteomes" id="UP000886881"/>
    </source>
</evidence>
<dbReference type="SUPFAM" id="SSF159941">
    <property type="entry name" value="MM3350-like"/>
    <property type="match status" value="1"/>
</dbReference>
<dbReference type="InterPro" id="IPR024047">
    <property type="entry name" value="MM3350-like_sf"/>
</dbReference>
<sequence>MVYKYRITLAGLKGFFRVYLIDGGNSLYTFHKQIRSDLEFPMDQPILFKALDAGGQVVARYALMDIGYGAVDSVTVADTVKAGVSSFVYFYDIQNKKSVIITLEGEEPGEHVTAPRLTESKGPVPAEFENGYVAFEDMPEEKRRLPGQPPLGGKDDEDDDDDLDEDDDEDEDDEDKEEEEIIYDENE</sequence>
<proteinExistence type="predicted"/>
<dbReference type="Gene3D" id="3.10.290.30">
    <property type="entry name" value="MM3350-like"/>
    <property type="match status" value="1"/>
</dbReference>
<feature type="region of interest" description="Disordered" evidence="1">
    <location>
        <begin position="132"/>
        <end position="187"/>
    </location>
</feature>
<gene>
    <name evidence="2" type="ORF">IAC35_06600</name>
</gene>